<dbReference type="Gene3D" id="1.20.1250.20">
    <property type="entry name" value="MFS general substrate transporter like domains"/>
    <property type="match status" value="1"/>
</dbReference>
<feature type="transmembrane region" description="Helical" evidence="6">
    <location>
        <begin position="209"/>
        <end position="228"/>
    </location>
</feature>
<evidence type="ECO:0000313" key="7">
    <source>
        <dbReference type="EMBL" id="GMT23060.1"/>
    </source>
</evidence>
<feature type="transmembrane region" description="Helical" evidence="6">
    <location>
        <begin position="474"/>
        <end position="495"/>
    </location>
</feature>
<feature type="non-terminal residue" evidence="7">
    <location>
        <position position="589"/>
    </location>
</feature>
<dbReference type="InterPro" id="IPR010291">
    <property type="entry name" value="Ion_channel_UNC-93"/>
</dbReference>
<evidence type="ECO:0000256" key="2">
    <source>
        <dbReference type="ARBA" id="ARBA00009172"/>
    </source>
</evidence>
<dbReference type="EMBL" id="BTSY01000004">
    <property type="protein sequence ID" value="GMT23060.1"/>
    <property type="molecule type" value="Genomic_DNA"/>
</dbReference>
<feature type="transmembrane region" description="Helical" evidence="6">
    <location>
        <begin position="248"/>
        <end position="268"/>
    </location>
</feature>
<dbReference type="InterPro" id="IPR051617">
    <property type="entry name" value="UNC-93-like_regulator"/>
</dbReference>
<feature type="transmembrane region" description="Helical" evidence="6">
    <location>
        <begin position="424"/>
        <end position="443"/>
    </location>
</feature>
<feature type="transmembrane region" description="Helical" evidence="6">
    <location>
        <begin position="562"/>
        <end position="583"/>
    </location>
</feature>
<dbReference type="PANTHER" id="PTHR23294">
    <property type="entry name" value="ET TRANSLATION PRODUCT-RELATED"/>
    <property type="match status" value="1"/>
</dbReference>
<comment type="similarity">
    <text evidence="2">Belongs to the unc-93 family.</text>
</comment>
<evidence type="ECO:0000313" key="8">
    <source>
        <dbReference type="Proteomes" id="UP001432322"/>
    </source>
</evidence>
<protein>
    <recommendedName>
        <fullName evidence="9">Membrane transporter</fullName>
    </recommendedName>
</protein>
<feature type="transmembrane region" description="Helical" evidence="6">
    <location>
        <begin position="81"/>
        <end position="100"/>
    </location>
</feature>
<sequence>MRESVYDLLCAILLGVGNMCLFMGYDTQLTIVEPVLRSVHDRSPSTIAAHAGYYGAGICTVFFTFASLASPWVLGLLGSKYTLLLGSLLFTLHLASFQYVHFIPYYVTSAAIGVEKPALDSANDLLNGTISVNATELIGKPKSFRQYSDTEIKLMYGAFAAVCLVANLLFALMPTRNVTNSIAARYGRQRVGFVDQMTKIYDTFTDVRALELTPLFCFLGLSTCFWVGAYPTSLIFTKALSGNIYLPAMYLIVLGTGEILMGIIISILSKRIKNFAQMPSLVIGAILFLAAMILAFLTTPAAATNSPTDGATPLLEPSPAIALIVALLLGMSDNSFNTSRTVLCALVIPEHIAQVYSMSKFYQSFAESILFLVAPFLSMPMYFGLISVSCLLSVFFYRRVVLRLRAAEKEITVLQFNQDMRESVYDILCAVLLGVGNMCMFMGERYDSQLTIVEPVLRSVHDRSPTTIHAHSGYYGAGICTVFFTFASIVSPWALGLLGSKNTLLFGSLMFTLHIASFQYVHFIPYYLTSATIGIGYAMFYSGHGAYITEHSTRKTIERNSALTWALATSCMIVGGVVIALTAQTPEAS</sequence>
<dbReference type="PANTHER" id="PTHR23294:SF18">
    <property type="entry name" value="UNC93-LIKE PROTEIN MFSD11"/>
    <property type="match status" value="1"/>
</dbReference>
<keyword evidence="4 6" id="KW-1133">Transmembrane helix</keyword>
<evidence type="ECO:0000256" key="5">
    <source>
        <dbReference type="ARBA" id="ARBA00023136"/>
    </source>
</evidence>
<proteinExistence type="inferred from homology"/>
<dbReference type="GO" id="GO:0016020">
    <property type="term" value="C:membrane"/>
    <property type="evidence" value="ECO:0007669"/>
    <property type="project" value="UniProtKB-SubCell"/>
</dbReference>
<feature type="transmembrane region" description="Helical" evidence="6">
    <location>
        <begin position="5"/>
        <end position="25"/>
    </location>
</feature>
<name>A0AAV5VU69_9BILA</name>
<dbReference type="Proteomes" id="UP001432322">
    <property type="component" value="Unassembled WGS sequence"/>
</dbReference>
<gene>
    <name evidence="7" type="ORF">PFISCL1PPCAC_14357</name>
</gene>
<dbReference type="AlphaFoldDB" id="A0AAV5VU69"/>
<dbReference type="InterPro" id="IPR036259">
    <property type="entry name" value="MFS_trans_sf"/>
</dbReference>
<dbReference type="SUPFAM" id="SSF103473">
    <property type="entry name" value="MFS general substrate transporter"/>
    <property type="match status" value="2"/>
</dbReference>
<evidence type="ECO:0000256" key="4">
    <source>
        <dbReference type="ARBA" id="ARBA00022989"/>
    </source>
</evidence>
<comment type="subcellular location">
    <subcellularLocation>
        <location evidence="1">Membrane</location>
        <topology evidence="1">Multi-pass membrane protein</topology>
    </subcellularLocation>
</comment>
<organism evidence="7 8">
    <name type="scientific">Pristionchus fissidentatus</name>
    <dbReference type="NCBI Taxonomy" id="1538716"/>
    <lineage>
        <taxon>Eukaryota</taxon>
        <taxon>Metazoa</taxon>
        <taxon>Ecdysozoa</taxon>
        <taxon>Nematoda</taxon>
        <taxon>Chromadorea</taxon>
        <taxon>Rhabditida</taxon>
        <taxon>Rhabditina</taxon>
        <taxon>Diplogasteromorpha</taxon>
        <taxon>Diplogasteroidea</taxon>
        <taxon>Neodiplogasteridae</taxon>
        <taxon>Pristionchus</taxon>
    </lineage>
</organism>
<dbReference type="Pfam" id="PF05978">
    <property type="entry name" value="UNC-93"/>
    <property type="match status" value="3"/>
</dbReference>
<keyword evidence="5 6" id="KW-0472">Membrane</keyword>
<evidence type="ECO:0000256" key="6">
    <source>
        <dbReference type="SAM" id="Phobius"/>
    </source>
</evidence>
<keyword evidence="3 6" id="KW-0812">Transmembrane</keyword>
<evidence type="ECO:0008006" key="9">
    <source>
        <dbReference type="Google" id="ProtNLM"/>
    </source>
</evidence>
<evidence type="ECO:0000256" key="3">
    <source>
        <dbReference type="ARBA" id="ARBA00022692"/>
    </source>
</evidence>
<comment type="caution">
    <text evidence="7">The sequence shown here is derived from an EMBL/GenBank/DDBJ whole genome shotgun (WGS) entry which is preliminary data.</text>
</comment>
<keyword evidence="8" id="KW-1185">Reference proteome</keyword>
<feature type="transmembrane region" description="Helical" evidence="6">
    <location>
        <begin position="280"/>
        <end position="298"/>
    </location>
</feature>
<feature type="transmembrane region" description="Helical" evidence="6">
    <location>
        <begin position="51"/>
        <end position="74"/>
    </location>
</feature>
<accession>A0AAV5VU69</accession>
<feature type="transmembrane region" description="Helical" evidence="6">
    <location>
        <begin position="524"/>
        <end position="541"/>
    </location>
</feature>
<reference evidence="7" key="1">
    <citation type="submission" date="2023-10" db="EMBL/GenBank/DDBJ databases">
        <title>Genome assembly of Pristionchus species.</title>
        <authorList>
            <person name="Yoshida K."/>
            <person name="Sommer R.J."/>
        </authorList>
    </citation>
    <scope>NUCLEOTIDE SEQUENCE</scope>
    <source>
        <strain evidence="7">RS5133</strain>
    </source>
</reference>
<feature type="transmembrane region" description="Helical" evidence="6">
    <location>
        <begin position="369"/>
        <end position="397"/>
    </location>
</feature>
<feature type="transmembrane region" description="Helical" evidence="6">
    <location>
        <begin position="502"/>
        <end position="518"/>
    </location>
</feature>
<feature type="transmembrane region" description="Helical" evidence="6">
    <location>
        <begin position="154"/>
        <end position="172"/>
    </location>
</feature>
<evidence type="ECO:0000256" key="1">
    <source>
        <dbReference type="ARBA" id="ARBA00004141"/>
    </source>
</evidence>